<protein>
    <submittedName>
        <fullName evidence="2">Uncharacterized protein</fullName>
    </submittedName>
</protein>
<dbReference type="Proteomes" id="UP000320762">
    <property type="component" value="Unassembled WGS sequence"/>
</dbReference>
<evidence type="ECO:0000313" key="2">
    <source>
        <dbReference type="EMBL" id="TRM63902.1"/>
    </source>
</evidence>
<sequence>MSAQTMVERRSSATKRARMAHATKSRKGCPCFNPQPPDAITNCAKRAGIEDLIYKEHSMPLREVYRLLFLVPRDDENLRFYNKTADESRCLLWAICTHPLVDARFTYPAMLGSIAEQTFHYGIKPLQHWAMDAIHIITRPPSTVLRTCPVDAMAYLSRAALAYYEPPLLDLITDHWINRLLLPQSPHALPPEDAIVYGEHTSQLMLQAAASYAYMIRDLPTIAADVKARAIRPKPPLNGILQRHVLAGYKSLSVVAARLRAAPPPYPRAEECTEEEHWKCERVWGRAWHAVAGDMNVDVINRLATAQAILRRDARLARVMNDACREAAFAALRKARMDTLKHLPHHFDL</sequence>
<gene>
    <name evidence="2" type="ORF">BD626DRAFT_401631</name>
</gene>
<name>A0A550CGG6_9AGAR</name>
<comment type="caution">
    <text evidence="2">The sequence shown here is derived from an EMBL/GenBank/DDBJ whole genome shotgun (WGS) entry which is preliminary data.</text>
</comment>
<proteinExistence type="predicted"/>
<dbReference type="OrthoDB" id="2838024at2759"/>
<evidence type="ECO:0000256" key="1">
    <source>
        <dbReference type="SAM" id="MobiDB-lite"/>
    </source>
</evidence>
<dbReference type="AlphaFoldDB" id="A0A550CGG6"/>
<accession>A0A550CGG6</accession>
<feature type="region of interest" description="Disordered" evidence="1">
    <location>
        <begin position="1"/>
        <end position="22"/>
    </location>
</feature>
<evidence type="ECO:0000313" key="3">
    <source>
        <dbReference type="Proteomes" id="UP000320762"/>
    </source>
</evidence>
<keyword evidence="3" id="KW-1185">Reference proteome</keyword>
<dbReference type="EMBL" id="VDMD01000008">
    <property type="protein sequence ID" value="TRM63902.1"/>
    <property type="molecule type" value="Genomic_DNA"/>
</dbReference>
<feature type="compositionally biased region" description="Basic residues" evidence="1">
    <location>
        <begin position="12"/>
        <end position="22"/>
    </location>
</feature>
<organism evidence="2 3">
    <name type="scientific">Schizophyllum amplum</name>
    <dbReference type="NCBI Taxonomy" id="97359"/>
    <lineage>
        <taxon>Eukaryota</taxon>
        <taxon>Fungi</taxon>
        <taxon>Dikarya</taxon>
        <taxon>Basidiomycota</taxon>
        <taxon>Agaricomycotina</taxon>
        <taxon>Agaricomycetes</taxon>
        <taxon>Agaricomycetidae</taxon>
        <taxon>Agaricales</taxon>
        <taxon>Schizophyllaceae</taxon>
        <taxon>Schizophyllum</taxon>
    </lineage>
</organism>
<reference evidence="2 3" key="1">
    <citation type="journal article" date="2019" name="New Phytol.">
        <title>Comparative genomics reveals unique wood-decay strategies and fruiting body development in the Schizophyllaceae.</title>
        <authorList>
            <person name="Almasi E."/>
            <person name="Sahu N."/>
            <person name="Krizsan K."/>
            <person name="Balint B."/>
            <person name="Kovacs G.M."/>
            <person name="Kiss B."/>
            <person name="Cseklye J."/>
            <person name="Drula E."/>
            <person name="Henrissat B."/>
            <person name="Nagy I."/>
            <person name="Chovatia M."/>
            <person name="Adam C."/>
            <person name="LaButti K."/>
            <person name="Lipzen A."/>
            <person name="Riley R."/>
            <person name="Grigoriev I.V."/>
            <person name="Nagy L.G."/>
        </authorList>
    </citation>
    <scope>NUCLEOTIDE SEQUENCE [LARGE SCALE GENOMIC DNA]</scope>
    <source>
        <strain evidence="2 3">NL-1724</strain>
    </source>
</reference>